<dbReference type="PANTHER" id="PTHR23099">
    <property type="entry name" value="TRANSCRIPTIONAL REGULATOR"/>
    <property type="match status" value="1"/>
</dbReference>
<evidence type="ECO:0000313" key="4">
    <source>
        <dbReference type="Proteomes" id="UP001168972"/>
    </source>
</evidence>
<evidence type="ECO:0000256" key="1">
    <source>
        <dbReference type="SAM" id="MobiDB-lite"/>
    </source>
</evidence>
<gene>
    <name evidence="3" type="ORF">PV327_004971</name>
</gene>
<feature type="region of interest" description="Disordered" evidence="1">
    <location>
        <begin position="389"/>
        <end position="409"/>
    </location>
</feature>
<dbReference type="GO" id="GO:0005634">
    <property type="term" value="C:nucleus"/>
    <property type="evidence" value="ECO:0007669"/>
    <property type="project" value="TreeGrafter"/>
</dbReference>
<feature type="region of interest" description="Disordered" evidence="1">
    <location>
        <begin position="234"/>
        <end position="253"/>
    </location>
</feature>
<reference evidence="3" key="1">
    <citation type="journal article" date="2023" name="bioRxiv">
        <title>Scaffold-level genome assemblies of two parasitoid biocontrol wasps reveal the parthenogenesis mechanism and an associated novel virus.</title>
        <authorList>
            <person name="Inwood S."/>
            <person name="Skelly J."/>
            <person name="Guhlin J."/>
            <person name="Harrop T."/>
            <person name="Goldson S."/>
            <person name="Dearden P."/>
        </authorList>
    </citation>
    <scope>NUCLEOTIDE SEQUENCE</scope>
    <source>
        <strain evidence="3">Lincoln</strain>
        <tissue evidence="3">Whole body</tissue>
    </source>
</reference>
<comment type="caution">
    <text evidence="3">The sequence shown here is derived from an EMBL/GenBank/DDBJ whole genome shotgun (WGS) entry which is preliminary data.</text>
</comment>
<feature type="region of interest" description="Disordered" evidence="1">
    <location>
        <begin position="285"/>
        <end position="337"/>
    </location>
</feature>
<proteinExistence type="predicted"/>
<dbReference type="AlphaFoldDB" id="A0AA39FDK3"/>
<keyword evidence="4" id="KW-1185">Reference proteome</keyword>
<dbReference type="CDD" id="cd00084">
    <property type="entry name" value="HMG-box_SF"/>
    <property type="match status" value="1"/>
</dbReference>
<feature type="compositionally biased region" description="Basic and acidic residues" evidence="1">
    <location>
        <begin position="304"/>
        <end position="319"/>
    </location>
</feature>
<name>A0AA39FDK3_MICHY</name>
<dbReference type="PANTHER" id="PTHR23099:SF0">
    <property type="entry name" value="GERM CELL NUCLEAR ACIDIC PROTEIN"/>
    <property type="match status" value="1"/>
</dbReference>
<dbReference type="Pfam" id="PF10263">
    <property type="entry name" value="SprT-like"/>
    <property type="match status" value="1"/>
</dbReference>
<dbReference type="Proteomes" id="UP001168972">
    <property type="component" value="Unassembled WGS sequence"/>
</dbReference>
<dbReference type="InterPro" id="IPR006640">
    <property type="entry name" value="SprT-like_domain"/>
</dbReference>
<organism evidence="3 4">
    <name type="scientific">Microctonus hyperodae</name>
    <name type="common">Parasitoid wasp</name>
    <dbReference type="NCBI Taxonomy" id="165561"/>
    <lineage>
        <taxon>Eukaryota</taxon>
        <taxon>Metazoa</taxon>
        <taxon>Ecdysozoa</taxon>
        <taxon>Arthropoda</taxon>
        <taxon>Hexapoda</taxon>
        <taxon>Insecta</taxon>
        <taxon>Pterygota</taxon>
        <taxon>Neoptera</taxon>
        <taxon>Endopterygota</taxon>
        <taxon>Hymenoptera</taxon>
        <taxon>Apocrita</taxon>
        <taxon>Ichneumonoidea</taxon>
        <taxon>Braconidae</taxon>
        <taxon>Euphorinae</taxon>
        <taxon>Microctonus</taxon>
    </lineage>
</organism>
<dbReference type="GO" id="GO:0006974">
    <property type="term" value="P:DNA damage response"/>
    <property type="evidence" value="ECO:0007669"/>
    <property type="project" value="UniProtKB-ARBA"/>
</dbReference>
<evidence type="ECO:0000259" key="2">
    <source>
        <dbReference type="SMART" id="SM00731"/>
    </source>
</evidence>
<sequence length="985" mass="112066">MELNTKNNHRWDTTRKKYILSLKNRFQNGNDNERISTKNDVDNGQLQDKKCESEVSESTSSQNFSLRLSDSFIVNDTIEDIQDNNVNKKSEKNKQAEIILISDSSDDECRFIIEPSKKMESPSNGKIPISKSTMTLSSIDLDDIHTENKKITPTSKSKNLLVDSKRKYTQKNCGLLTCRDYNIGSRNVNDDSDYLTIRNNKLIASSDNENSENYPIKTLVDCVDKMTDINSSNLKSTGNVNNGKNKLCSTPNSGKLTLPTTPLTKQIIRDITKIIKSKRVVYNSPGKLPLTQSQREIEDNNSDTSEKTKSNTKKKDNQKKLKHPAWIDETDSENSEITQDDKIFESVQPVKPHVNRFLNPILGEDTSATLSVRKKEEISRWLLTSPLDTRSDTSMSCVPPSEQNSFNSGNSSLERLELKYETPNNRDKFRNNTCNDSSNKTKIIPTSTRQIQSANVKQTTMDEFLKKVKRDDKYNSYYTPVPKLKTNNVINPSSPTENNSNLEIADCADILDKLYGNVWRDKADDLLPGSDLKKTNPKVQNRTIKTGRKKIIESKKVKSSCSLSDDNLNDDRSDTLVNNVKSHLNSKKKSEMQNTQWRDSFINDDSCSDNSNGETTYQTALTTPQISNSRNYKIKETPMTALTRKAIEICDSDTEEDEVDGSPKRIFDNRRKLSYSDDEIDLRSSPGTSEYDPDDVVLPKTVIKSQKNVVSKLLPKSATFTRPGVTKSFLASLSSSVPLENAHPDAKKYRINYKKTRDDLCKYLYKLYNNKIFNNNLPSDMLIEWNVRMRGTAGFCYNKTKKTLNAVERSSRIVLATKILDSPDRLRDTLVHEMCHAATWLINEVSDGHGPFWQAWASKAMKAFPELPSIKRCHDYKIATKYTYRCMSCSYSIGRHSKSLDVERKRCGYCYGKFELLINKTTKSGTVQVKTPSTKKPSGFALFVKENYHSVKNERRDVRHKEVMQILGQQFSAVKISNKNNNTEN</sequence>
<dbReference type="SMART" id="SM00731">
    <property type="entry name" value="SprT"/>
    <property type="match status" value="1"/>
</dbReference>
<dbReference type="InterPro" id="IPR036910">
    <property type="entry name" value="HMG_box_dom_sf"/>
</dbReference>
<dbReference type="SUPFAM" id="SSF47095">
    <property type="entry name" value="HMG-box"/>
    <property type="match status" value="1"/>
</dbReference>
<reference evidence="3" key="2">
    <citation type="submission" date="2023-03" db="EMBL/GenBank/DDBJ databases">
        <authorList>
            <person name="Inwood S.N."/>
            <person name="Skelly J.G."/>
            <person name="Guhlin J."/>
            <person name="Harrop T.W.R."/>
            <person name="Goldson S.G."/>
            <person name="Dearden P.K."/>
        </authorList>
    </citation>
    <scope>NUCLEOTIDE SEQUENCE</scope>
    <source>
        <strain evidence="3">Lincoln</strain>
        <tissue evidence="3">Whole body</tissue>
    </source>
</reference>
<feature type="domain" description="SprT-like" evidence="2">
    <location>
        <begin position="758"/>
        <end position="917"/>
    </location>
</feature>
<dbReference type="EMBL" id="JAQQBR010001832">
    <property type="protein sequence ID" value="KAK0167595.1"/>
    <property type="molecule type" value="Genomic_DNA"/>
</dbReference>
<accession>A0AA39FDK3</accession>
<evidence type="ECO:0000313" key="3">
    <source>
        <dbReference type="EMBL" id="KAK0167595.1"/>
    </source>
</evidence>
<protein>
    <recommendedName>
        <fullName evidence="2">SprT-like domain-containing protein</fullName>
    </recommendedName>
</protein>